<organism evidence="5 6">
    <name type="scientific">Lipingzhangella halophila</name>
    <dbReference type="NCBI Taxonomy" id="1783352"/>
    <lineage>
        <taxon>Bacteria</taxon>
        <taxon>Bacillati</taxon>
        <taxon>Actinomycetota</taxon>
        <taxon>Actinomycetes</taxon>
        <taxon>Streptosporangiales</taxon>
        <taxon>Nocardiopsidaceae</taxon>
        <taxon>Lipingzhangella</taxon>
    </lineage>
</organism>
<dbReference type="CDD" id="cd00081">
    <property type="entry name" value="Hint"/>
    <property type="match status" value="1"/>
</dbReference>
<keyword evidence="6" id="KW-1185">Reference proteome</keyword>
<dbReference type="InterPro" id="IPR006141">
    <property type="entry name" value="Intein_N"/>
</dbReference>
<sequence length="514" mass="56030">MRWVRRAEAGAGKVEYGTVLLLVAAVTAAVIGFGLPGDVRALLDRSMCLVPGDQECEEAAAGDPDEDSGGGDDESGDGEESGDEEASEEDILAAEGYGSEESYDPELAEDLEEAESDLEEAEEELEEAQSEFDDLKDELLQLLKELIGLEDAEKCITEGDIVACIWTVVGFAPWGKAAKVAKKIPTIARLITKWRRRSGRLDDAEEAADNARGRRDDALEACDISPGGRNSFPAGTSVLLAGGGSEAIEDIEVHDRVLATDPSTGQTRPRSVTDTITTTGSKTLTRVTVQTPRGGAQFTATDHHRFWVESHQEWTEAGALAPGDELRTPDGGTVTVFGSGDFTQRQTVHNLTVAETHSYYVGADDGGGYVLVHNQNQNPGGCGGEKSPERLEQERRNPDGNPEKPQKGKEHDDWAPNEQAALDRAEQRVNLAGEETIEHTQKIGPWEGFTSGRQTADGKRGWRLDFDPNNPDKGYHINWWDRTDGKKRKDWEYGSIHVQDGDEDAFIRALEELN</sequence>
<dbReference type="SUPFAM" id="SSF51294">
    <property type="entry name" value="Hedgehog/intein (Hint) domain"/>
    <property type="match status" value="1"/>
</dbReference>
<protein>
    <submittedName>
        <fullName evidence="5">Flp pilus assembly pilin Flp</fullName>
    </submittedName>
</protein>
<evidence type="ECO:0000256" key="1">
    <source>
        <dbReference type="SAM" id="Coils"/>
    </source>
</evidence>
<reference evidence="5 6" key="1">
    <citation type="submission" date="2020-08" db="EMBL/GenBank/DDBJ databases">
        <title>Sequencing the genomes of 1000 actinobacteria strains.</title>
        <authorList>
            <person name="Klenk H.-P."/>
        </authorList>
    </citation>
    <scope>NUCLEOTIDE SEQUENCE [LARGE SCALE GENOMIC DNA]</scope>
    <source>
        <strain evidence="5 6">DSM 102030</strain>
    </source>
</reference>
<dbReference type="AlphaFoldDB" id="A0A7W7RCW1"/>
<feature type="domain" description="Hint" evidence="4">
    <location>
        <begin position="229"/>
        <end position="330"/>
    </location>
</feature>
<dbReference type="Gene3D" id="2.170.16.10">
    <property type="entry name" value="Hedgehog/Intein (Hint) domain"/>
    <property type="match status" value="1"/>
</dbReference>
<dbReference type="InterPro" id="IPR036844">
    <property type="entry name" value="Hint_dom_sf"/>
</dbReference>
<dbReference type="Proteomes" id="UP000523007">
    <property type="component" value="Unassembled WGS sequence"/>
</dbReference>
<keyword evidence="3" id="KW-0472">Membrane</keyword>
<evidence type="ECO:0000313" key="5">
    <source>
        <dbReference type="EMBL" id="MBB4929672.1"/>
    </source>
</evidence>
<keyword evidence="1" id="KW-0175">Coiled coil</keyword>
<evidence type="ECO:0000313" key="6">
    <source>
        <dbReference type="Proteomes" id="UP000523007"/>
    </source>
</evidence>
<feature type="coiled-coil region" evidence="1">
    <location>
        <begin position="104"/>
        <end position="152"/>
    </location>
</feature>
<comment type="caution">
    <text evidence="5">The sequence shown here is derived from an EMBL/GenBank/DDBJ whole genome shotgun (WGS) entry which is preliminary data.</text>
</comment>
<name>A0A7W7RCW1_9ACTN</name>
<proteinExistence type="predicted"/>
<feature type="transmembrane region" description="Helical" evidence="3">
    <location>
        <begin position="16"/>
        <end position="35"/>
    </location>
</feature>
<dbReference type="InterPro" id="IPR003587">
    <property type="entry name" value="Hint_dom_N"/>
</dbReference>
<evidence type="ECO:0000256" key="2">
    <source>
        <dbReference type="SAM" id="MobiDB-lite"/>
    </source>
</evidence>
<feature type="compositionally biased region" description="Basic and acidic residues" evidence="2">
    <location>
        <begin position="386"/>
        <end position="414"/>
    </location>
</feature>
<feature type="region of interest" description="Disordered" evidence="2">
    <location>
        <begin position="371"/>
        <end position="414"/>
    </location>
</feature>
<feature type="compositionally biased region" description="Basic and acidic residues" evidence="2">
    <location>
        <begin position="456"/>
        <end position="466"/>
    </location>
</feature>
<gene>
    <name evidence="5" type="ORF">F4561_000492</name>
</gene>
<keyword evidence="3" id="KW-0812">Transmembrane</keyword>
<dbReference type="RefSeq" id="WP_184574339.1">
    <property type="nucleotide sequence ID" value="NZ_JACHJT010000001.1"/>
</dbReference>
<dbReference type="Pfam" id="PF07591">
    <property type="entry name" value="PT-HINT"/>
    <property type="match status" value="1"/>
</dbReference>
<feature type="region of interest" description="Disordered" evidence="2">
    <location>
        <begin position="445"/>
        <end position="473"/>
    </location>
</feature>
<evidence type="ECO:0000259" key="4">
    <source>
        <dbReference type="SMART" id="SM00306"/>
    </source>
</evidence>
<dbReference type="PROSITE" id="PS50817">
    <property type="entry name" value="INTEIN_N_TER"/>
    <property type="match status" value="1"/>
</dbReference>
<dbReference type="SMART" id="SM00306">
    <property type="entry name" value="HintN"/>
    <property type="match status" value="1"/>
</dbReference>
<keyword evidence="3" id="KW-1133">Transmembrane helix</keyword>
<accession>A0A7W7RCW1</accession>
<feature type="region of interest" description="Disordered" evidence="2">
    <location>
        <begin position="57"/>
        <end position="89"/>
    </location>
</feature>
<dbReference type="EMBL" id="JACHJT010000001">
    <property type="protein sequence ID" value="MBB4929672.1"/>
    <property type="molecule type" value="Genomic_DNA"/>
</dbReference>
<dbReference type="GO" id="GO:0016539">
    <property type="term" value="P:intein-mediated protein splicing"/>
    <property type="evidence" value="ECO:0007669"/>
    <property type="project" value="InterPro"/>
</dbReference>
<evidence type="ECO:0000256" key="3">
    <source>
        <dbReference type="SAM" id="Phobius"/>
    </source>
</evidence>